<dbReference type="OrthoDB" id="10348226at2759"/>
<keyword evidence="2" id="KW-0732">Signal</keyword>
<name>W7TLU7_9STRA</name>
<feature type="compositionally biased region" description="Pro residues" evidence="1">
    <location>
        <begin position="193"/>
        <end position="210"/>
    </location>
</feature>
<feature type="signal peptide" evidence="2">
    <location>
        <begin position="1"/>
        <end position="30"/>
    </location>
</feature>
<keyword evidence="4" id="KW-1185">Reference proteome</keyword>
<sequence>MKRRRASTFLLALPRALFLSLLSLPYSAHAGFFRHDPPPAPGECTYVENIYIEDAVNALAKCVEVSPDGIRNALQKQTDKDGEYILGELYLKNLNECLEKVKKDGGSYNLDDKCNKYVEDFQATGDSSNGKEAGGIVAKKMMYNTDKFCYCMATIDPSEIFCYGLGVAPAIKSIRDTCDLLDYKYVQKVLTKPPKPVPPPPPPPPPPRPGPNSSTSHRPSFFTLPSITVPD</sequence>
<reference evidence="3 4" key="1">
    <citation type="journal article" date="2014" name="Mol. Plant">
        <title>Chromosome Scale Genome Assembly and Transcriptome Profiling of Nannochloropsis gaditana in Nitrogen Depletion.</title>
        <authorList>
            <person name="Corteggiani Carpinelli E."/>
            <person name="Telatin A."/>
            <person name="Vitulo N."/>
            <person name="Forcato C."/>
            <person name="D'Angelo M."/>
            <person name="Schiavon R."/>
            <person name="Vezzi A."/>
            <person name="Giacometti G.M."/>
            <person name="Morosinotto T."/>
            <person name="Valle G."/>
        </authorList>
    </citation>
    <scope>NUCLEOTIDE SEQUENCE [LARGE SCALE GENOMIC DNA]</scope>
    <source>
        <strain evidence="3 4">B-31</strain>
    </source>
</reference>
<feature type="compositionally biased region" description="Polar residues" evidence="1">
    <location>
        <begin position="212"/>
        <end position="231"/>
    </location>
</feature>
<comment type="caution">
    <text evidence="3">The sequence shown here is derived from an EMBL/GenBank/DDBJ whole genome shotgun (WGS) entry which is preliminary data.</text>
</comment>
<evidence type="ECO:0000313" key="3">
    <source>
        <dbReference type="EMBL" id="EWM24458.1"/>
    </source>
</evidence>
<evidence type="ECO:0000256" key="2">
    <source>
        <dbReference type="SAM" id="SignalP"/>
    </source>
</evidence>
<feature type="region of interest" description="Disordered" evidence="1">
    <location>
        <begin position="191"/>
        <end position="231"/>
    </location>
</feature>
<feature type="chain" id="PRO_5004903696" evidence="2">
    <location>
        <begin position="31"/>
        <end position="231"/>
    </location>
</feature>
<evidence type="ECO:0000313" key="4">
    <source>
        <dbReference type="Proteomes" id="UP000019335"/>
    </source>
</evidence>
<dbReference type="EMBL" id="AZIL01001233">
    <property type="protein sequence ID" value="EWM24458.1"/>
    <property type="molecule type" value="Genomic_DNA"/>
</dbReference>
<dbReference type="AlphaFoldDB" id="W7TLU7"/>
<organism evidence="3 4">
    <name type="scientific">Nannochloropsis gaditana</name>
    <dbReference type="NCBI Taxonomy" id="72520"/>
    <lineage>
        <taxon>Eukaryota</taxon>
        <taxon>Sar</taxon>
        <taxon>Stramenopiles</taxon>
        <taxon>Ochrophyta</taxon>
        <taxon>Eustigmatophyceae</taxon>
        <taxon>Eustigmatales</taxon>
        <taxon>Monodopsidaceae</taxon>
        <taxon>Nannochloropsis</taxon>
    </lineage>
</organism>
<protein>
    <submittedName>
        <fullName evidence="3">Uncharacterized protein</fullName>
    </submittedName>
</protein>
<proteinExistence type="predicted"/>
<dbReference type="Proteomes" id="UP000019335">
    <property type="component" value="Chromosome 14"/>
</dbReference>
<accession>W7TLU7</accession>
<evidence type="ECO:0000256" key="1">
    <source>
        <dbReference type="SAM" id="MobiDB-lite"/>
    </source>
</evidence>
<gene>
    <name evidence="3" type="ORF">Naga_100512g3</name>
</gene>